<reference evidence="1" key="1">
    <citation type="journal article" date="2015" name="Nature">
        <title>Complex archaea that bridge the gap between prokaryotes and eukaryotes.</title>
        <authorList>
            <person name="Spang A."/>
            <person name="Saw J.H."/>
            <person name="Jorgensen S.L."/>
            <person name="Zaremba-Niedzwiedzka K."/>
            <person name="Martijn J."/>
            <person name="Lind A.E."/>
            <person name="van Eijk R."/>
            <person name="Schleper C."/>
            <person name="Guy L."/>
            <person name="Ettema T.J."/>
        </authorList>
    </citation>
    <scope>NUCLEOTIDE SEQUENCE</scope>
</reference>
<dbReference type="AlphaFoldDB" id="A0A0F9E082"/>
<accession>A0A0F9E082</accession>
<name>A0A0F9E082_9ZZZZ</name>
<feature type="non-terminal residue" evidence="1">
    <location>
        <position position="64"/>
    </location>
</feature>
<sequence length="64" mass="7486">MRLKRSKKTVIENTMNGEPGQNKAGLYRRVIWEQNKQGNIIITKQRMWRIVLGELLTALILGMF</sequence>
<evidence type="ECO:0000313" key="1">
    <source>
        <dbReference type="EMBL" id="KKL67394.1"/>
    </source>
</evidence>
<dbReference type="EMBL" id="LAZR01026874">
    <property type="protein sequence ID" value="KKL67394.1"/>
    <property type="molecule type" value="Genomic_DNA"/>
</dbReference>
<comment type="caution">
    <text evidence="1">The sequence shown here is derived from an EMBL/GenBank/DDBJ whole genome shotgun (WGS) entry which is preliminary data.</text>
</comment>
<organism evidence="1">
    <name type="scientific">marine sediment metagenome</name>
    <dbReference type="NCBI Taxonomy" id="412755"/>
    <lineage>
        <taxon>unclassified sequences</taxon>
        <taxon>metagenomes</taxon>
        <taxon>ecological metagenomes</taxon>
    </lineage>
</organism>
<proteinExistence type="predicted"/>
<gene>
    <name evidence="1" type="ORF">LCGC14_2135460</name>
</gene>
<protein>
    <submittedName>
        <fullName evidence="1">Uncharacterized protein</fullName>
    </submittedName>
</protein>